<organism evidence="2 3">
    <name type="scientific">Pestalotiopsis fici (strain W106-1 / CGMCC3.15140)</name>
    <dbReference type="NCBI Taxonomy" id="1229662"/>
    <lineage>
        <taxon>Eukaryota</taxon>
        <taxon>Fungi</taxon>
        <taxon>Dikarya</taxon>
        <taxon>Ascomycota</taxon>
        <taxon>Pezizomycotina</taxon>
        <taxon>Sordariomycetes</taxon>
        <taxon>Xylariomycetidae</taxon>
        <taxon>Amphisphaeriales</taxon>
        <taxon>Sporocadaceae</taxon>
        <taxon>Pestalotiopsis</taxon>
    </lineage>
</organism>
<sequence length="385" mass="42254">MYRRWVAGSDGTQRPGGPSASYQAPQTAGTQPNNTNIYSQSVTQNTLKKGRERPKRRLITQFKRRDILSRDDPTSGAADIYAHEEVPLDLGLNSQETSPRGVRTKALHLPNRSQQMKRGRPYMLPAGLSSEQSKGEQSRGSPNPMNLMQGGNMEPSLAGNQTAFFKTKSGMDSGMVNGARIGRRWQLQRSSHSNSPLIHQVNPQIMATRQSEGGQAGSNQMQWRSRPRSGSIPPPSPETGSSAPTSPPDVQQDPAAFVGGILPKDSREQVAARNPVVAAQWEDMQLQQLLAKQQEVKAMMMAQQQDMRGSGDLPVSEDFSISSMDGESRRPVDAAPSIFVPRTISRDNTAGEDDQMSQCMAILRLKHDRSWGPGRAAIHKNGYKK</sequence>
<evidence type="ECO:0000313" key="2">
    <source>
        <dbReference type="EMBL" id="ETS79877.1"/>
    </source>
</evidence>
<dbReference type="KEGG" id="pfy:PFICI_07406"/>
<feature type="compositionally biased region" description="Basic residues" evidence="1">
    <location>
        <begin position="48"/>
        <end position="58"/>
    </location>
</feature>
<dbReference type="HOGENOM" id="CLU_717864_0_0_1"/>
<feature type="region of interest" description="Disordered" evidence="1">
    <location>
        <begin position="91"/>
        <end position="158"/>
    </location>
</feature>
<dbReference type="EMBL" id="KI912113">
    <property type="protein sequence ID" value="ETS79877.1"/>
    <property type="molecule type" value="Genomic_DNA"/>
</dbReference>
<dbReference type="GeneID" id="19272419"/>
<dbReference type="RefSeq" id="XP_007834178.1">
    <property type="nucleotide sequence ID" value="XM_007835987.1"/>
</dbReference>
<evidence type="ECO:0000256" key="1">
    <source>
        <dbReference type="SAM" id="MobiDB-lite"/>
    </source>
</evidence>
<feature type="compositionally biased region" description="Polar residues" evidence="1">
    <location>
        <begin position="20"/>
        <end position="47"/>
    </location>
</feature>
<dbReference type="AlphaFoldDB" id="W3X3A9"/>
<feature type="region of interest" description="Disordered" evidence="1">
    <location>
        <begin position="1"/>
        <end position="79"/>
    </location>
</feature>
<evidence type="ECO:0000313" key="3">
    <source>
        <dbReference type="Proteomes" id="UP000030651"/>
    </source>
</evidence>
<protein>
    <submittedName>
        <fullName evidence="2">Uncharacterized protein</fullName>
    </submittedName>
</protein>
<reference evidence="3" key="1">
    <citation type="journal article" date="2015" name="BMC Genomics">
        <title>Genomic and transcriptomic analysis of the endophytic fungus Pestalotiopsis fici reveals its lifestyle and high potential for synthesis of natural products.</title>
        <authorList>
            <person name="Wang X."/>
            <person name="Zhang X."/>
            <person name="Liu L."/>
            <person name="Xiang M."/>
            <person name="Wang W."/>
            <person name="Sun X."/>
            <person name="Che Y."/>
            <person name="Guo L."/>
            <person name="Liu G."/>
            <person name="Guo L."/>
            <person name="Wang C."/>
            <person name="Yin W.B."/>
            <person name="Stadler M."/>
            <person name="Zhang X."/>
            <person name="Liu X."/>
        </authorList>
    </citation>
    <scope>NUCLEOTIDE SEQUENCE [LARGE SCALE GENOMIC DNA]</scope>
    <source>
        <strain evidence="3">W106-1 / CGMCC3.15140</strain>
    </source>
</reference>
<feature type="compositionally biased region" description="Polar residues" evidence="1">
    <location>
        <begin position="209"/>
        <end position="223"/>
    </location>
</feature>
<keyword evidence="3" id="KW-1185">Reference proteome</keyword>
<gene>
    <name evidence="2" type="ORF">PFICI_07406</name>
</gene>
<proteinExistence type="predicted"/>
<dbReference type="InParanoid" id="W3X3A9"/>
<feature type="region of interest" description="Disordered" evidence="1">
    <location>
        <begin position="209"/>
        <end position="256"/>
    </location>
</feature>
<feature type="compositionally biased region" description="Basic and acidic residues" evidence="1">
    <location>
        <begin position="63"/>
        <end position="73"/>
    </location>
</feature>
<name>W3X3A9_PESFW</name>
<accession>W3X3A9</accession>
<dbReference type="Proteomes" id="UP000030651">
    <property type="component" value="Unassembled WGS sequence"/>
</dbReference>
<dbReference type="OrthoDB" id="5600002at2759"/>